<organism evidence="2 3">
    <name type="scientific">Edhazardia aedis (strain USNM 41457)</name>
    <name type="common">Microsporidian parasite</name>
    <dbReference type="NCBI Taxonomy" id="1003232"/>
    <lineage>
        <taxon>Eukaryota</taxon>
        <taxon>Fungi</taxon>
        <taxon>Fungi incertae sedis</taxon>
        <taxon>Microsporidia</taxon>
        <taxon>Edhazardia</taxon>
    </lineage>
</organism>
<keyword evidence="3" id="KW-1185">Reference proteome</keyword>
<dbReference type="Proteomes" id="UP000003163">
    <property type="component" value="Unassembled WGS sequence"/>
</dbReference>
<dbReference type="AlphaFoldDB" id="J9DB30"/>
<feature type="region of interest" description="Disordered" evidence="1">
    <location>
        <begin position="139"/>
        <end position="165"/>
    </location>
</feature>
<reference evidence="2 3" key="1">
    <citation type="submission" date="2011-08" db="EMBL/GenBank/DDBJ databases">
        <authorList>
            <person name="Liu Z.J."/>
            <person name="Shi F.L."/>
            <person name="Lu J.Q."/>
            <person name="Li M."/>
            <person name="Wang Z.L."/>
        </authorList>
    </citation>
    <scope>NUCLEOTIDE SEQUENCE [LARGE SCALE GENOMIC DNA]</scope>
    <source>
        <strain evidence="2 3">USNM 41457</strain>
    </source>
</reference>
<dbReference type="HOGENOM" id="CLU_1475151_0_0_1"/>
<reference evidence="3" key="2">
    <citation type="submission" date="2015-07" db="EMBL/GenBank/DDBJ databases">
        <title>Contrasting host-pathogen interactions and genome evolution in two generalist and specialist microsporidian pathogens of mosquitoes.</title>
        <authorList>
            <consortium name="The Broad Institute Genomics Platform"/>
            <consortium name="The Broad Institute Genome Sequencing Center for Infectious Disease"/>
            <person name="Cuomo C.A."/>
            <person name="Sanscrainte N.D."/>
            <person name="Goldberg J.M."/>
            <person name="Heiman D."/>
            <person name="Young S."/>
            <person name="Zeng Q."/>
            <person name="Becnel J.J."/>
            <person name="Birren B.W."/>
        </authorList>
    </citation>
    <scope>NUCLEOTIDE SEQUENCE [LARGE SCALE GENOMIC DNA]</scope>
    <source>
        <strain evidence="3">USNM 41457</strain>
    </source>
</reference>
<dbReference type="OrthoDB" id="445326at2759"/>
<dbReference type="InParanoid" id="J9DB30"/>
<comment type="caution">
    <text evidence="2">The sequence shown here is derived from an EMBL/GenBank/DDBJ whole genome shotgun (WGS) entry which is preliminary data.</text>
</comment>
<name>J9DB30_EDHAE</name>
<evidence type="ECO:0000313" key="2">
    <source>
        <dbReference type="EMBL" id="EJW04971.1"/>
    </source>
</evidence>
<evidence type="ECO:0000313" key="3">
    <source>
        <dbReference type="Proteomes" id="UP000003163"/>
    </source>
</evidence>
<protein>
    <submittedName>
        <fullName evidence="2">Uncharacterized protein</fullName>
    </submittedName>
</protein>
<gene>
    <name evidence="2" type="ORF">EDEG_00088</name>
</gene>
<proteinExistence type="predicted"/>
<sequence>MAHNWKYLGEVTKINRPKDSLLDNDISFEQVNSIISYSKDIENEFKKIVDDSLSEKRFDNFILNLKKEENNIFSDTAECESDPKSDDELINNDGMTKDEMVSLFWEIDNELNSICDFSGSCLFGVEKVTEIPKSVIKNDNKKDENTTDNIFSKDTPGKPVKKRKNATKLVKQLKKTKNVKVLY</sequence>
<dbReference type="EMBL" id="AFBI03000001">
    <property type="protein sequence ID" value="EJW04971.1"/>
    <property type="molecule type" value="Genomic_DNA"/>
</dbReference>
<dbReference type="VEuPathDB" id="MicrosporidiaDB:EDEG_00088"/>
<evidence type="ECO:0000256" key="1">
    <source>
        <dbReference type="SAM" id="MobiDB-lite"/>
    </source>
</evidence>
<accession>J9DB30</accession>